<evidence type="ECO:0000313" key="3">
    <source>
        <dbReference type="EMBL" id="MBC5644254.1"/>
    </source>
</evidence>
<keyword evidence="2" id="KW-0732">Signal</keyword>
<dbReference type="Gene3D" id="2.60.40.10">
    <property type="entry name" value="Immunoglobulins"/>
    <property type="match status" value="1"/>
</dbReference>
<evidence type="ECO:0000256" key="1">
    <source>
        <dbReference type="ARBA" id="ARBA00004196"/>
    </source>
</evidence>
<feature type="chain" id="PRO_5045478843" description="Leucine-rich repeat domain-containing protein" evidence="2">
    <location>
        <begin position="20"/>
        <end position="420"/>
    </location>
</feature>
<dbReference type="InterPro" id="IPR051848">
    <property type="entry name" value="PGIP"/>
</dbReference>
<dbReference type="SUPFAM" id="SSF52058">
    <property type="entry name" value="L domain-like"/>
    <property type="match status" value="1"/>
</dbReference>
<dbReference type="EMBL" id="JACOOI010000016">
    <property type="protein sequence ID" value="MBC5644254.1"/>
    <property type="molecule type" value="Genomic_DNA"/>
</dbReference>
<evidence type="ECO:0008006" key="5">
    <source>
        <dbReference type="Google" id="ProtNLM"/>
    </source>
</evidence>
<dbReference type="PANTHER" id="PTHR48059">
    <property type="entry name" value="POLYGALACTURONASE INHIBITOR 1"/>
    <property type="match status" value="1"/>
</dbReference>
<comment type="caution">
    <text evidence="3">The sequence shown here is derived from an EMBL/GenBank/DDBJ whole genome shotgun (WGS) entry which is preliminary data.</text>
</comment>
<reference evidence="3 4" key="1">
    <citation type="submission" date="2020-08" db="EMBL/GenBank/DDBJ databases">
        <title>Genome public.</title>
        <authorList>
            <person name="Liu C."/>
            <person name="Sun Q."/>
        </authorList>
    </citation>
    <scope>NUCLEOTIDE SEQUENCE [LARGE SCALE GENOMIC DNA]</scope>
    <source>
        <strain evidence="3 4">BX2</strain>
    </source>
</reference>
<dbReference type="PANTHER" id="PTHR48059:SF30">
    <property type="entry name" value="OS06G0587000 PROTEIN"/>
    <property type="match status" value="1"/>
</dbReference>
<dbReference type="InterPro" id="IPR032675">
    <property type="entry name" value="LRR_dom_sf"/>
</dbReference>
<dbReference type="Proteomes" id="UP000644010">
    <property type="component" value="Unassembled WGS sequence"/>
</dbReference>
<feature type="signal peptide" evidence="2">
    <location>
        <begin position="1"/>
        <end position="19"/>
    </location>
</feature>
<dbReference type="InterPro" id="IPR024361">
    <property type="entry name" value="BACON"/>
</dbReference>
<dbReference type="InterPro" id="IPR001611">
    <property type="entry name" value="Leu-rich_rpt"/>
</dbReference>
<dbReference type="PROSITE" id="PS51257">
    <property type="entry name" value="PROKAR_LIPOPROTEIN"/>
    <property type="match status" value="1"/>
</dbReference>
<evidence type="ECO:0000313" key="4">
    <source>
        <dbReference type="Proteomes" id="UP000644010"/>
    </source>
</evidence>
<sequence>MKKILFAISMMALLLCACSEDEQVPKDKVTDEDFYPIENTLKFEAKELVFTPQKTSGSIHINTNIEYIVELEGENKDWIKYDANSNKYISFEVRPNNSENERSAKCIISNKELKLSDTLLIKQSINKERLALISIYKALNGDQWVNNENWCSDKPLNEWEGVMAKGDVEVYRLWISHDAYAKGEIPDCIGDLTSLENISFEYSNIGGRLPKTIGNLTKLKRLTISNCRFEGEIPESINNCTQFEYVDMSNNHFTGEIPKSFFQCDQLSYLMLHNNNFTKFTIEKNPISENLHSLFIEENEIQSPIPEKLFQCRGLRFFHAENNRIRGSIPNSIKDALNLEVVYLQNNNIDGQLPSGISNDSRLGNIDVRNNQISGTIPDCYSSMTRLIMFDVRDNYLDIENSNSIKNNPNYKDWHLTPQK</sequence>
<comment type="subcellular location">
    <subcellularLocation>
        <location evidence="1">Cell envelope</location>
    </subcellularLocation>
</comment>
<organism evidence="3 4">
    <name type="scientific">Parabacteroides segnis</name>
    <dbReference type="NCBI Taxonomy" id="2763058"/>
    <lineage>
        <taxon>Bacteria</taxon>
        <taxon>Pseudomonadati</taxon>
        <taxon>Bacteroidota</taxon>
        <taxon>Bacteroidia</taxon>
        <taxon>Bacteroidales</taxon>
        <taxon>Tannerellaceae</taxon>
        <taxon>Parabacteroides</taxon>
    </lineage>
</organism>
<dbReference type="Gene3D" id="3.80.10.10">
    <property type="entry name" value="Ribonuclease Inhibitor"/>
    <property type="match status" value="2"/>
</dbReference>
<name>A0ABR7E582_9BACT</name>
<protein>
    <recommendedName>
        <fullName evidence="5">Leucine-rich repeat domain-containing protein</fullName>
    </recommendedName>
</protein>
<dbReference type="InterPro" id="IPR013783">
    <property type="entry name" value="Ig-like_fold"/>
</dbReference>
<gene>
    <name evidence="3" type="ORF">H8S77_15335</name>
</gene>
<evidence type="ECO:0000256" key="2">
    <source>
        <dbReference type="SAM" id="SignalP"/>
    </source>
</evidence>
<dbReference type="RefSeq" id="WP_186960156.1">
    <property type="nucleotide sequence ID" value="NZ_JACOOI010000016.1"/>
</dbReference>
<proteinExistence type="predicted"/>
<dbReference type="CDD" id="cd14948">
    <property type="entry name" value="BACON"/>
    <property type="match status" value="1"/>
</dbReference>
<dbReference type="Pfam" id="PF00560">
    <property type="entry name" value="LRR_1"/>
    <property type="match status" value="3"/>
</dbReference>
<accession>A0ABR7E582</accession>
<keyword evidence="4" id="KW-1185">Reference proteome</keyword>